<accession>A0A1G2I4T9</accession>
<reference evidence="1 2" key="1">
    <citation type="journal article" date="2016" name="Nat. Commun.">
        <title>Thousands of microbial genomes shed light on interconnected biogeochemical processes in an aquifer system.</title>
        <authorList>
            <person name="Anantharaman K."/>
            <person name="Brown C.T."/>
            <person name="Hug L.A."/>
            <person name="Sharon I."/>
            <person name="Castelle C.J."/>
            <person name="Probst A.J."/>
            <person name="Thomas B.C."/>
            <person name="Singh A."/>
            <person name="Wilkins M.J."/>
            <person name="Karaoz U."/>
            <person name="Brodie E.L."/>
            <person name="Williams K.H."/>
            <person name="Hubbard S.S."/>
            <person name="Banfield J.F."/>
        </authorList>
    </citation>
    <scope>NUCLEOTIDE SEQUENCE [LARGE SCALE GENOMIC DNA]</scope>
</reference>
<evidence type="ECO:0000313" key="2">
    <source>
        <dbReference type="Proteomes" id="UP000178820"/>
    </source>
</evidence>
<proteinExistence type="predicted"/>
<comment type="caution">
    <text evidence="1">The sequence shown here is derived from an EMBL/GenBank/DDBJ whole genome shotgun (WGS) entry which is preliminary data.</text>
</comment>
<dbReference type="AlphaFoldDB" id="A0A1G2I4T9"/>
<dbReference type="Proteomes" id="UP000178820">
    <property type="component" value="Unassembled WGS sequence"/>
</dbReference>
<evidence type="ECO:0000313" key="1">
    <source>
        <dbReference type="EMBL" id="OGZ69689.1"/>
    </source>
</evidence>
<name>A0A1G2I4T9_9BACT</name>
<sequence>MKYVNDGVVKVVRGQPVYSQPLTLPHTHSPSLRGAPIAIVGDAAISSFCMEIASGIAMPSQ</sequence>
<gene>
    <name evidence="1" type="ORF">A3D44_00385</name>
</gene>
<organism evidence="1 2">
    <name type="scientific">Candidatus Staskawiczbacteria bacterium RIFCSPHIGHO2_02_FULL_42_22</name>
    <dbReference type="NCBI Taxonomy" id="1802207"/>
    <lineage>
        <taxon>Bacteria</taxon>
        <taxon>Candidatus Staskawicziibacteriota</taxon>
    </lineage>
</organism>
<dbReference type="EMBL" id="MHOT01000005">
    <property type="protein sequence ID" value="OGZ69689.1"/>
    <property type="molecule type" value="Genomic_DNA"/>
</dbReference>
<protein>
    <submittedName>
        <fullName evidence="1">Uncharacterized protein</fullName>
    </submittedName>
</protein>